<dbReference type="PANTHER" id="PTHR34406:SF1">
    <property type="entry name" value="PROTEIN YCEI"/>
    <property type="match status" value="1"/>
</dbReference>
<dbReference type="InterPro" id="IPR007372">
    <property type="entry name" value="Lipid/polyisoprenoid-bd_YceI"/>
</dbReference>
<dbReference type="OrthoDB" id="951410at2"/>
<evidence type="ECO:0000256" key="1">
    <source>
        <dbReference type="SAM" id="SignalP"/>
    </source>
</evidence>
<gene>
    <name evidence="3" type="ORF">SAMN05421545_2296</name>
</gene>
<dbReference type="RefSeq" id="WP_076422205.1">
    <property type="nucleotide sequence ID" value="NZ_FTNM01000003.1"/>
</dbReference>
<dbReference type="PANTHER" id="PTHR34406">
    <property type="entry name" value="PROTEIN YCEI"/>
    <property type="match status" value="1"/>
</dbReference>
<name>A0A1N6Y6S3_9BACT</name>
<dbReference type="SUPFAM" id="SSF101874">
    <property type="entry name" value="YceI-like"/>
    <property type="match status" value="1"/>
</dbReference>
<evidence type="ECO:0000313" key="3">
    <source>
        <dbReference type="EMBL" id="SIR10181.1"/>
    </source>
</evidence>
<dbReference type="Proteomes" id="UP000185924">
    <property type="component" value="Unassembled WGS sequence"/>
</dbReference>
<evidence type="ECO:0000259" key="2">
    <source>
        <dbReference type="SMART" id="SM00867"/>
    </source>
</evidence>
<dbReference type="Gene3D" id="2.40.128.110">
    <property type="entry name" value="Lipid/polyisoprenoid-binding, YceI-like"/>
    <property type="match status" value="1"/>
</dbReference>
<dbReference type="SMART" id="SM00867">
    <property type="entry name" value="YceI"/>
    <property type="match status" value="1"/>
</dbReference>
<feature type="domain" description="Lipid/polyisoprenoid-binding YceI-like" evidence="2">
    <location>
        <begin position="40"/>
        <end position="215"/>
    </location>
</feature>
<dbReference type="InterPro" id="IPR036761">
    <property type="entry name" value="TTHA0802/YceI-like_sf"/>
</dbReference>
<dbReference type="STRING" id="1077936.SAMN05421545_2296"/>
<sequence length="219" mass="23471">MKKTAILASFAAALMLSAFTGTSHTDLNATEVAAPAKGRTFAVETSASEVNWNAKKVTGEHYGKISLKSGQLQVDKNRVTGGTFEFDMSSITVEDIKDAGMNGKLVGHLKSDDFFGVDKHPGATFVITETTPIAKAAAGQPNYNVKGNLTIKGITNPVSFPATITVKDGVATAKADVTVDRTKYDIRYRSSNFFENLGDKAIYDEFTVSFNVKAKQTNS</sequence>
<keyword evidence="4" id="KW-1185">Reference proteome</keyword>
<keyword evidence="1" id="KW-0732">Signal</keyword>
<reference evidence="4" key="1">
    <citation type="submission" date="2017-01" db="EMBL/GenBank/DDBJ databases">
        <authorList>
            <person name="Varghese N."/>
            <person name="Submissions S."/>
        </authorList>
    </citation>
    <scope>NUCLEOTIDE SEQUENCE [LARGE SCALE GENOMIC DNA]</scope>
    <source>
        <strain evidence="4">DM9</strain>
    </source>
</reference>
<evidence type="ECO:0000313" key="4">
    <source>
        <dbReference type="Proteomes" id="UP000185924"/>
    </source>
</evidence>
<feature type="chain" id="PRO_5012862462" evidence="1">
    <location>
        <begin position="21"/>
        <end position="219"/>
    </location>
</feature>
<accession>A0A1N6Y6S3</accession>
<organism evidence="3 4">
    <name type="scientific">Pontibacter lucknowensis</name>
    <dbReference type="NCBI Taxonomy" id="1077936"/>
    <lineage>
        <taxon>Bacteria</taxon>
        <taxon>Pseudomonadati</taxon>
        <taxon>Bacteroidota</taxon>
        <taxon>Cytophagia</taxon>
        <taxon>Cytophagales</taxon>
        <taxon>Hymenobacteraceae</taxon>
        <taxon>Pontibacter</taxon>
    </lineage>
</organism>
<proteinExistence type="predicted"/>
<dbReference type="AlphaFoldDB" id="A0A1N6Y6S3"/>
<protein>
    <submittedName>
        <fullName evidence="3">Polyisoprenoid-binding protein YceI</fullName>
    </submittedName>
</protein>
<dbReference type="Pfam" id="PF04264">
    <property type="entry name" value="YceI"/>
    <property type="match status" value="1"/>
</dbReference>
<dbReference type="EMBL" id="FTNM01000003">
    <property type="protein sequence ID" value="SIR10181.1"/>
    <property type="molecule type" value="Genomic_DNA"/>
</dbReference>
<feature type="signal peptide" evidence="1">
    <location>
        <begin position="1"/>
        <end position="20"/>
    </location>
</feature>